<protein>
    <submittedName>
        <fullName evidence="2">Uncharacterized protein</fullName>
    </submittedName>
</protein>
<reference evidence="2 3" key="1">
    <citation type="journal article" date="2023" name="Mol. Biol. Evol.">
        <title>Genomics of Secondarily Temperate Adaptation in the Only Non-Antarctic Icefish.</title>
        <authorList>
            <person name="Rivera-Colon A.G."/>
            <person name="Rayamajhi N."/>
            <person name="Minhas B.F."/>
            <person name="Madrigal G."/>
            <person name="Bilyk K.T."/>
            <person name="Yoon V."/>
            <person name="Hune M."/>
            <person name="Gregory S."/>
            <person name="Cheng C.H.C."/>
            <person name="Catchen J.M."/>
        </authorList>
    </citation>
    <scope>NUCLEOTIDE SEQUENCE [LARGE SCALE GENOMIC DNA]</scope>
    <source>
        <tissue evidence="2">White muscle</tissue>
    </source>
</reference>
<accession>A0AAN8DKR4</accession>
<evidence type="ECO:0000313" key="3">
    <source>
        <dbReference type="Proteomes" id="UP001331515"/>
    </source>
</evidence>
<keyword evidence="3" id="KW-1185">Reference proteome</keyword>
<dbReference type="Proteomes" id="UP001331515">
    <property type="component" value="Unassembled WGS sequence"/>
</dbReference>
<dbReference type="EMBL" id="JAURVH010001522">
    <property type="protein sequence ID" value="KAK5921780.1"/>
    <property type="molecule type" value="Genomic_DNA"/>
</dbReference>
<feature type="compositionally biased region" description="Polar residues" evidence="1">
    <location>
        <begin position="62"/>
        <end position="72"/>
    </location>
</feature>
<dbReference type="AlphaFoldDB" id="A0AAN8DKR4"/>
<name>A0AAN8DKR4_CHAGU</name>
<feature type="compositionally biased region" description="Basic and acidic residues" evidence="1">
    <location>
        <begin position="73"/>
        <end position="84"/>
    </location>
</feature>
<sequence length="120" mass="12974">MQGFRFLAGEEVVGLVLQRLSGTPDHRPQRGRRDGQLDRQGVQLLLLLALAVVTVTGGGLCHQSNQEEGSQSSDRRDGAARESMRSGGVTEVIGEKMWSSCTTSSAHTSILMPAIHQQDM</sequence>
<feature type="region of interest" description="Disordered" evidence="1">
    <location>
        <begin position="61"/>
        <end position="89"/>
    </location>
</feature>
<evidence type="ECO:0000313" key="2">
    <source>
        <dbReference type="EMBL" id="KAK5921780.1"/>
    </source>
</evidence>
<comment type="caution">
    <text evidence="2">The sequence shown here is derived from an EMBL/GenBank/DDBJ whole genome shotgun (WGS) entry which is preliminary data.</text>
</comment>
<gene>
    <name evidence="2" type="ORF">CgunFtcFv8_019113</name>
</gene>
<organism evidence="2 3">
    <name type="scientific">Champsocephalus gunnari</name>
    <name type="common">Mackerel icefish</name>
    <dbReference type="NCBI Taxonomy" id="52237"/>
    <lineage>
        <taxon>Eukaryota</taxon>
        <taxon>Metazoa</taxon>
        <taxon>Chordata</taxon>
        <taxon>Craniata</taxon>
        <taxon>Vertebrata</taxon>
        <taxon>Euteleostomi</taxon>
        <taxon>Actinopterygii</taxon>
        <taxon>Neopterygii</taxon>
        <taxon>Teleostei</taxon>
        <taxon>Neoteleostei</taxon>
        <taxon>Acanthomorphata</taxon>
        <taxon>Eupercaria</taxon>
        <taxon>Perciformes</taxon>
        <taxon>Notothenioidei</taxon>
        <taxon>Channichthyidae</taxon>
        <taxon>Champsocephalus</taxon>
    </lineage>
</organism>
<proteinExistence type="predicted"/>
<evidence type="ECO:0000256" key="1">
    <source>
        <dbReference type="SAM" id="MobiDB-lite"/>
    </source>
</evidence>